<protein>
    <recommendedName>
        <fullName evidence="5">Leucine-binding protein domain-containing protein</fullName>
    </recommendedName>
</protein>
<dbReference type="Pfam" id="PF13458">
    <property type="entry name" value="Peripla_BP_6"/>
    <property type="match status" value="1"/>
</dbReference>
<evidence type="ECO:0000256" key="3">
    <source>
        <dbReference type="SAM" id="MobiDB-lite"/>
    </source>
</evidence>
<evidence type="ECO:0000256" key="4">
    <source>
        <dbReference type="SAM" id="SignalP"/>
    </source>
</evidence>
<feature type="signal peptide" evidence="4">
    <location>
        <begin position="1"/>
        <end position="30"/>
    </location>
</feature>
<dbReference type="InterPro" id="IPR028081">
    <property type="entry name" value="Leu-bd"/>
</dbReference>
<dbReference type="PANTHER" id="PTHR30483">
    <property type="entry name" value="LEUCINE-SPECIFIC-BINDING PROTEIN"/>
    <property type="match status" value="1"/>
</dbReference>
<proteinExistence type="inferred from homology"/>
<name>A0A395M5T8_9BACT</name>
<dbReference type="Proteomes" id="UP000266389">
    <property type="component" value="Unassembled WGS sequence"/>
</dbReference>
<dbReference type="EMBL" id="PHFL01000007">
    <property type="protein sequence ID" value="RFM25314.1"/>
    <property type="molecule type" value="Genomic_DNA"/>
</dbReference>
<evidence type="ECO:0000313" key="6">
    <source>
        <dbReference type="EMBL" id="RFM25314.1"/>
    </source>
</evidence>
<dbReference type="SUPFAM" id="SSF53822">
    <property type="entry name" value="Periplasmic binding protein-like I"/>
    <property type="match status" value="1"/>
</dbReference>
<reference evidence="6 7" key="1">
    <citation type="journal article" date="2011" name="ISME J.">
        <title>Community ecology of hot spring cyanobacterial mats: predominant populations and their functional potential.</title>
        <authorList>
            <person name="Klatt C.G."/>
            <person name="Wood J.M."/>
            <person name="Rusch D.B."/>
            <person name="Bateson M.M."/>
            <person name="Hamamura N."/>
            <person name="Heidelberg J.F."/>
            <person name="Grossman A.R."/>
            <person name="Bhaya D."/>
            <person name="Cohan F.M."/>
            <person name="Kuhl M."/>
            <person name="Bryant D.A."/>
            <person name="Ward D.M."/>
        </authorList>
    </citation>
    <scope>NUCLEOTIDE SEQUENCE [LARGE SCALE GENOMIC DNA]</scope>
    <source>
        <strain evidence="6">OS</strain>
    </source>
</reference>
<evidence type="ECO:0000313" key="7">
    <source>
        <dbReference type="Proteomes" id="UP000266389"/>
    </source>
</evidence>
<evidence type="ECO:0000256" key="2">
    <source>
        <dbReference type="ARBA" id="ARBA00022729"/>
    </source>
</evidence>
<feature type="chain" id="PRO_5017383834" description="Leucine-binding protein domain-containing protein" evidence="4">
    <location>
        <begin position="31"/>
        <end position="642"/>
    </location>
</feature>
<comment type="caution">
    <text evidence="6">The sequence shown here is derived from an EMBL/GenBank/DDBJ whole genome shotgun (WGS) entry which is preliminary data.</text>
</comment>
<dbReference type="Gene3D" id="3.40.50.2300">
    <property type="match status" value="2"/>
</dbReference>
<dbReference type="InterPro" id="IPR051010">
    <property type="entry name" value="BCAA_transport"/>
</dbReference>
<dbReference type="InterPro" id="IPR028082">
    <property type="entry name" value="Peripla_BP_I"/>
</dbReference>
<comment type="similarity">
    <text evidence="1">Belongs to the leucine-binding protein family.</text>
</comment>
<keyword evidence="2 4" id="KW-0732">Signal</keyword>
<organism evidence="6 7">
    <name type="scientific">Candidatus Thermochlorobacter aerophilus</name>
    <dbReference type="NCBI Taxonomy" id="1868324"/>
    <lineage>
        <taxon>Bacteria</taxon>
        <taxon>Pseudomonadati</taxon>
        <taxon>Chlorobiota</taxon>
        <taxon>Chlorobiia</taxon>
        <taxon>Chlorobiales</taxon>
        <taxon>Candidatus Thermochlorobacteriaceae</taxon>
        <taxon>Candidatus Thermochlorobacter</taxon>
    </lineage>
</organism>
<dbReference type="AlphaFoldDB" id="A0A395M5T8"/>
<evidence type="ECO:0000256" key="1">
    <source>
        <dbReference type="ARBA" id="ARBA00010062"/>
    </source>
</evidence>
<feature type="domain" description="Leucine-binding protein" evidence="5">
    <location>
        <begin position="285"/>
        <end position="634"/>
    </location>
</feature>
<feature type="region of interest" description="Disordered" evidence="3">
    <location>
        <begin position="33"/>
        <end position="53"/>
    </location>
</feature>
<sequence>MQKTTVMRLLFLLGLCYAALTLSFSESLHAQPRKRKVIEPVDPAPAPATKGTKPLDAKQLYTKKQQELTKSPDQILNLAISQYQESNYASAESLLVRYMSLSSDEPMERRELAQLMHAKTLTKLGKSADAKALLSSLRLNTSSATIRQEADFDAAALAYQDGQFFSAARAYMSVAGAAWSPADGNALRRRAAMHTLTLANVFLKRHELIELLTSTDSPYLSVLLLDAFLRRELLLTNPALDSLNLFASTLEARYASTLSPAYRTMLESIRQQIAQARSGTMRRFKIGVLLPFSLDIFDGLEQPSLGEKMMLGILQAVAAYHRLAVGNRIDLLIYPCMSDDSLALRTMLTELLERESVHLILGPAYSRQAVLVSQFCAEKGVPMLTPTATDERITRHIPTSFQLNPTYTVRGKVIANFLIESLGAQTFGVLAQDSTYGKLMAEGFREAVLAAGGEMKFYGILPTQLRGISQALAPLKLKAHPQKGFPETVIDAVYIPMSNFESIAIAVEQLKFYNIKTRIIGSGDWHDPLLLHQYRSIGDSVIYAIDSHISPDAPETKRVSDAFAAIWGISPDLQFWFGYDAMDFIVATVIEKGITDRADIVRAIRNAPPYHGHRSEIFFGGGNINLKMHIMKFQNGKLTKLQ</sequence>
<dbReference type="PANTHER" id="PTHR30483:SF6">
    <property type="entry name" value="PERIPLASMIC BINDING PROTEIN OF ABC TRANSPORTER FOR NATURAL AMINO ACIDS"/>
    <property type="match status" value="1"/>
</dbReference>
<evidence type="ECO:0000259" key="5">
    <source>
        <dbReference type="Pfam" id="PF13458"/>
    </source>
</evidence>
<accession>A0A395M5T8</accession>
<gene>
    <name evidence="6" type="ORF">D0433_01470</name>
</gene>